<protein>
    <submittedName>
        <fullName evidence="1">Uncharacterized protein</fullName>
    </submittedName>
</protein>
<keyword evidence="2" id="KW-1185">Reference proteome</keyword>
<reference evidence="1" key="1">
    <citation type="submission" date="2023-01" db="EMBL/GenBank/DDBJ databases">
        <title>Genome assembly of the deep-sea coral Lophelia pertusa.</title>
        <authorList>
            <person name="Herrera S."/>
            <person name="Cordes E."/>
        </authorList>
    </citation>
    <scope>NUCLEOTIDE SEQUENCE</scope>
    <source>
        <strain evidence="1">USNM1676648</strain>
        <tissue evidence="1">Polyp</tissue>
    </source>
</reference>
<organism evidence="1 2">
    <name type="scientific">Desmophyllum pertusum</name>
    <dbReference type="NCBI Taxonomy" id="174260"/>
    <lineage>
        <taxon>Eukaryota</taxon>
        <taxon>Metazoa</taxon>
        <taxon>Cnidaria</taxon>
        <taxon>Anthozoa</taxon>
        <taxon>Hexacorallia</taxon>
        <taxon>Scleractinia</taxon>
        <taxon>Caryophylliina</taxon>
        <taxon>Caryophylliidae</taxon>
        <taxon>Desmophyllum</taxon>
    </lineage>
</organism>
<sequence length="310" mass="35094">MAKGKFQEFDKSTDEVHAISRFVNPQEKIVKETLTFLSDKKYLKFIGRLPSEGGKLTKILLLTRNPKAKQLVESVRGSLGLTKMADSDEVEEAVEKVSRQSVKSKLPIPVSEIKTIFSRATAAIFINETDFPMRIVSGTVGWPTGNLDFRKDVKPRSYHYLDIWSVTGTFSTGGYIKIAYGGELSSDLADDDPNEGDVGVIEFALSCPYAGSVKINIEDKSDTGRTQGKDAYDNMTKNEEKRLYWKRGEVHYMARADIIRIHQLPDVRRNLIPLPYVSRGEGSWFFTVQDFDLGQDLIEKEKMNHRIEKN</sequence>
<proteinExistence type="predicted"/>
<dbReference type="AlphaFoldDB" id="A0A9X0CNZ9"/>
<gene>
    <name evidence="1" type="ORF">OS493_029756</name>
</gene>
<dbReference type="Proteomes" id="UP001163046">
    <property type="component" value="Unassembled WGS sequence"/>
</dbReference>
<evidence type="ECO:0000313" key="2">
    <source>
        <dbReference type="Proteomes" id="UP001163046"/>
    </source>
</evidence>
<dbReference type="EMBL" id="MU826856">
    <property type="protein sequence ID" value="KAJ7370767.1"/>
    <property type="molecule type" value="Genomic_DNA"/>
</dbReference>
<comment type="caution">
    <text evidence="1">The sequence shown here is derived from an EMBL/GenBank/DDBJ whole genome shotgun (WGS) entry which is preliminary data.</text>
</comment>
<accession>A0A9X0CNZ9</accession>
<name>A0A9X0CNZ9_9CNID</name>
<evidence type="ECO:0000313" key="1">
    <source>
        <dbReference type="EMBL" id="KAJ7370767.1"/>
    </source>
</evidence>